<keyword evidence="1" id="KW-1133">Transmembrane helix</keyword>
<accession>A0A842HD85</accession>
<name>A0A842HD85_9BACT</name>
<evidence type="ECO:0000313" key="3">
    <source>
        <dbReference type="EMBL" id="MBC2594018.1"/>
    </source>
</evidence>
<keyword evidence="1" id="KW-0812">Transmembrane</keyword>
<comment type="caution">
    <text evidence="3">The sequence shown here is derived from an EMBL/GenBank/DDBJ whole genome shotgun (WGS) entry which is preliminary data.</text>
</comment>
<dbReference type="Proteomes" id="UP000546464">
    <property type="component" value="Unassembled WGS sequence"/>
</dbReference>
<keyword evidence="2" id="KW-0732">Signal</keyword>
<feature type="chain" id="PRO_5032671902" evidence="2">
    <location>
        <begin position="24"/>
        <end position="71"/>
    </location>
</feature>
<keyword evidence="4" id="KW-1185">Reference proteome</keyword>
<feature type="signal peptide" evidence="2">
    <location>
        <begin position="1"/>
        <end position="23"/>
    </location>
</feature>
<keyword evidence="1" id="KW-0472">Membrane</keyword>
<protein>
    <submittedName>
        <fullName evidence="3">Uncharacterized protein</fullName>
    </submittedName>
</protein>
<sequence>MNKIKAFLMFLFAFALCFGAAQAQEVSAIDTAITTLEGAGTTIAGVAGTLAAIAASVMIWGKVRKYFGKAG</sequence>
<reference evidence="3 4" key="1">
    <citation type="submission" date="2020-07" db="EMBL/GenBank/DDBJ databases">
        <authorList>
            <person name="Feng X."/>
        </authorList>
    </citation>
    <scope>NUCLEOTIDE SEQUENCE [LARGE SCALE GENOMIC DNA]</scope>
    <source>
        <strain evidence="3 4">JCM31066</strain>
    </source>
</reference>
<dbReference type="RefSeq" id="WP_185675001.1">
    <property type="nucleotide sequence ID" value="NZ_JACHVB010000020.1"/>
</dbReference>
<dbReference type="EMBL" id="JACHVB010000020">
    <property type="protein sequence ID" value="MBC2594018.1"/>
    <property type="molecule type" value="Genomic_DNA"/>
</dbReference>
<gene>
    <name evidence="3" type="ORF">H5P28_07060</name>
</gene>
<evidence type="ECO:0000256" key="1">
    <source>
        <dbReference type="SAM" id="Phobius"/>
    </source>
</evidence>
<proteinExistence type="predicted"/>
<evidence type="ECO:0000313" key="4">
    <source>
        <dbReference type="Proteomes" id="UP000546464"/>
    </source>
</evidence>
<evidence type="ECO:0000256" key="2">
    <source>
        <dbReference type="SAM" id="SignalP"/>
    </source>
</evidence>
<organism evidence="3 4">
    <name type="scientific">Ruficoccus amylovorans</name>
    <dbReference type="NCBI Taxonomy" id="1804625"/>
    <lineage>
        <taxon>Bacteria</taxon>
        <taxon>Pseudomonadati</taxon>
        <taxon>Verrucomicrobiota</taxon>
        <taxon>Opitutia</taxon>
        <taxon>Puniceicoccales</taxon>
        <taxon>Cerasicoccaceae</taxon>
        <taxon>Ruficoccus</taxon>
    </lineage>
</organism>
<dbReference type="AlphaFoldDB" id="A0A842HD85"/>
<feature type="transmembrane region" description="Helical" evidence="1">
    <location>
        <begin position="39"/>
        <end position="60"/>
    </location>
</feature>